<evidence type="ECO:0000256" key="1">
    <source>
        <dbReference type="SAM" id="MobiDB-lite"/>
    </source>
</evidence>
<gene>
    <name evidence="2" type="ORF">ECRASSUSDP1_LOCUS28389</name>
</gene>
<feature type="compositionally biased region" description="Basic residues" evidence="1">
    <location>
        <begin position="360"/>
        <end position="380"/>
    </location>
</feature>
<dbReference type="EMBL" id="CAMPGE010029297">
    <property type="protein sequence ID" value="CAI2386765.1"/>
    <property type="molecule type" value="Genomic_DNA"/>
</dbReference>
<evidence type="ECO:0000313" key="3">
    <source>
        <dbReference type="Proteomes" id="UP001295684"/>
    </source>
</evidence>
<comment type="caution">
    <text evidence="2">The sequence shown here is derived from an EMBL/GenBank/DDBJ whole genome shotgun (WGS) entry which is preliminary data.</text>
</comment>
<protein>
    <submittedName>
        <fullName evidence="2">Uncharacterized protein</fullName>
    </submittedName>
</protein>
<feature type="compositionally biased region" description="Polar residues" evidence="1">
    <location>
        <begin position="152"/>
        <end position="161"/>
    </location>
</feature>
<name>A0AAD2DBL8_EUPCR</name>
<organism evidence="2 3">
    <name type="scientific">Euplotes crassus</name>
    <dbReference type="NCBI Taxonomy" id="5936"/>
    <lineage>
        <taxon>Eukaryota</taxon>
        <taxon>Sar</taxon>
        <taxon>Alveolata</taxon>
        <taxon>Ciliophora</taxon>
        <taxon>Intramacronucleata</taxon>
        <taxon>Spirotrichea</taxon>
        <taxon>Hypotrichia</taxon>
        <taxon>Euplotida</taxon>
        <taxon>Euplotidae</taxon>
        <taxon>Moneuplotes</taxon>
    </lineage>
</organism>
<feature type="compositionally biased region" description="Polar residues" evidence="1">
    <location>
        <begin position="387"/>
        <end position="400"/>
    </location>
</feature>
<keyword evidence="3" id="KW-1185">Reference proteome</keyword>
<reference evidence="2" key="1">
    <citation type="submission" date="2023-07" db="EMBL/GenBank/DDBJ databases">
        <authorList>
            <consortium name="AG Swart"/>
            <person name="Singh M."/>
            <person name="Singh A."/>
            <person name="Seah K."/>
            <person name="Emmerich C."/>
        </authorList>
    </citation>
    <scope>NUCLEOTIDE SEQUENCE</scope>
    <source>
        <strain evidence="2">DP1</strain>
    </source>
</reference>
<feature type="compositionally biased region" description="Basic and acidic residues" evidence="1">
    <location>
        <begin position="294"/>
        <end position="306"/>
    </location>
</feature>
<dbReference type="Proteomes" id="UP001295684">
    <property type="component" value="Unassembled WGS sequence"/>
</dbReference>
<dbReference type="AlphaFoldDB" id="A0AAD2DBL8"/>
<accession>A0AAD2DBL8</accession>
<proteinExistence type="predicted"/>
<feature type="region of interest" description="Disordered" evidence="1">
    <location>
        <begin position="134"/>
        <end position="162"/>
    </location>
</feature>
<feature type="compositionally biased region" description="Low complexity" evidence="1">
    <location>
        <begin position="401"/>
        <end position="424"/>
    </location>
</feature>
<sequence length="702" mass="80907">MPKTTGEDIEAADLEHCQRALESSFIADFGVEEIIKQGGLMLYERFLDGKIDGHQIDVVSSMVLDAVQVTQMKHDEKIPQTTYEEWREFRDDEPPAAPCDHWGNGGGYKVEQKTILIGVKSPRSPRKRLNRQLSLKKSKTSTQPEDKPLSLFSKSPTMTKSQKYRNGRLVNKKKMPRQVSLKDPDDQDHDYEYEDRCDGFRDIINLKHKRKTLKEKILIEEKMNRQIILANGKEFKSDPKRCKLTYDHHGKLIVYKDINADYLTPLQKNEHADYCLGKRFRRRKSSQETPHNLSRNESDRSSEESQKSLSSFDMDDISKPLASKGKEAQHCQPLSCLKPPLGTMVKLKPGVTLKNEVQNPKKRLSRRRKTRSRARKKVVEKRKDEYNQNLLVPGQSSNVVSTSGKGSSRQSSRSDVSSLSRPTSKLVAPKEPKIIEKNQEDEEIYRPLKDRILIKGDAANKTLCNESDTRARMKIRLKKTHSFYSTKIVKARNTYSNNRYNLGNSSQDPQRRRDAIGFKTENKFFHKRNGSKDSNYQTNSKERMSTTSFTRYARNTHGGANIKVFQRNTDLGVTNTNSSAKSLKRSFNKFDSFNRTILNNNHDLSHQKVKKGDIQMAFRPIRDPNVINSYHSITNPAHLKSTKIQSPSKYALLDDDYNESLGSPVLRSSYLHKLKTFSKLPRERLPHQLMKQKLRKVQLDHL</sequence>
<feature type="region of interest" description="Disordered" evidence="1">
    <location>
        <begin position="282"/>
        <end position="431"/>
    </location>
</feature>
<evidence type="ECO:0000313" key="2">
    <source>
        <dbReference type="EMBL" id="CAI2386765.1"/>
    </source>
</evidence>